<dbReference type="Proteomes" id="UP000027138">
    <property type="component" value="Unassembled WGS sequence"/>
</dbReference>
<dbReference type="EMBL" id="KK914439">
    <property type="protein sequence ID" value="KDP36368.1"/>
    <property type="molecule type" value="Genomic_DNA"/>
</dbReference>
<gene>
    <name evidence="1" type="ORF">JCGZ_09783</name>
</gene>
<proteinExistence type="predicted"/>
<evidence type="ECO:0000313" key="2">
    <source>
        <dbReference type="Proteomes" id="UP000027138"/>
    </source>
</evidence>
<reference evidence="1 2" key="1">
    <citation type="journal article" date="2014" name="PLoS ONE">
        <title>Global Analysis of Gene Expression Profiles in Physic Nut (Jatropha curcas L.) Seedlings Exposed to Salt Stress.</title>
        <authorList>
            <person name="Zhang L."/>
            <person name="Zhang C."/>
            <person name="Wu P."/>
            <person name="Chen Y."/>
            <person name="Li M."/>
            <person name="Jiang H."/>
            <person name="Wu G."/>
        </authorList>
    </citation>
    <scope>NUCLEOTIDE SEQUENCE [LARGE SCALE GENOMIC DNA]</scope>
    <source>
        <strain evidence="2">cv. GZQX0401</strain>
        <tissue evidence="1">Young leaves</tissue>
    </source>
</reference>
<name>A0A067KMZ8_JATCU</name>
<sequence length="68" mass="7555">MLYGMPVPQNDIIQRCAHLSTTRAASILKTQSLVHPGRADQRAHATEYIPERAQLNTARAAITLELML</sequence>
<dbReference type="AlphaFoldDB" id="A0A067KMZ8"/>
<accession>A0A067KMZ8</accession>
<evidence type="ECO:0000313" key="1">
    <source>
        <dbReference type="EMBL" id="KDP36368.1"/>
    </source>
</evidence>
<organism evidence="1 2">
    <name type="scientific">Jatropha curcas</name>
    <name type="common">Barbados nut</name>
    <dbReference type="NCBI Taxonomy" id="180498"/>
    <lineage>
        <taxon>Eukaryota</taxon>
        <taxon>Viridiplantae</taxon>
        <taxon>Streptophyta</taxon>
        <taxon>Embryophyta</taxon>
        <taxon>Tracheophyta</taxon>
        <taxon>Spermatophyta</taxon>
        <taxon>Magnoliopsida</taxon>
        <taxon>eudicotyledons</taxon>
        <taxon>Gunneridae</taxon>
        <taxon>Pentapetalae</taxon>
        <taxon>rosids</taxon>
        <taxon>fabids</taxon>
        <taxon>Malpighiales</taxon>
        <taxon>Euphorbiaceae</taxon>
        <taxon>Crotonoideae</taxon>
        <taxon>Jatropheae</taxon>
        <taxon>Jatropha</taxon>
    </lineage>
</organism>
<keyword evidence="2" id="KW-1185">Reference proteome</keyword>
<protein>
    <submittedName>
        <fullName evidence="1">Uncharacterized protein</fullName>
    </submittedName>
</protein>